<dbReference type="InterPro" id="IPR019554">
    <property type="entry name" value="Soluble_ligand-bd"/>
</dbReference>
<dbReference type="PANTHER" id="PTHR21180">
    <property type="entry name" value="ENDONUCLEASE/EXONUCLEASE/PHOSPHATASE FAMILY DOMAIN-CONTAINING PROTEIN 1"/>
    <property type="match status" value="1"/>
</dbReference>
<evidence type="ECO:0000256" key="1">
    <source>
        <dbReference type="SAM" id="MobiDB-lite"/>
    </source>
</evidence>
<dbReference type="EMBL" id="JAGSXH010000005">
    <property type="protein sequence ID" value="MBS2961968.1"/>
    <property type="molecule type" value="Genomic_DNA"/>
</dbReference>
<protein>
    <submittedName>
        <fullName evidence="4">ComEA family DNA-binding protein</fullName>
    </submittedName>
</protein>
<dbReference type="AlphaFoldDB" id="A0A8J7WIJ9"/>
<feature type="domain" description="Helix-hairpin-helix DNA-binding motif class 1" evidence="3">
    <location>
        <begin position="267"/>
        <end position="286"/>
    </location>
</feature>
<keyword evidence="2" id="KW-0472">Membrane</keyword>
<dbReference type="Gene3D" id="3.10.560.10">
    <property type="entry name" value="Outer membrane lipoprotein wza domain like"/>
    <property type="match status" value="1"/>
</dbReference>
<dbReference type="PANTHER" id="PTHR21180:SF32">
    <property type="entry name" value="ENDONUCLEASE_EXONUCLEASE_PHOSPHATASE FAMILY DOMAIN-CONTAINING PROTEIN 1"/>
    <property type="match status" value="1"/>
</dbReference>
<evidence type="ECO:0000313" key="4">
    <source>
        <dbReference type="EMBL" id="MBS2961968.1"/>
    </source>
</evidence>
<dbReference type="InterPro" id="IPR003583">
    <property type="entry name" value="Hlx-hairpin-Hlx_DNA-bd_motif"/>
</dbReference>
<accession>A0A8J7WIJ9</accession>
<feature type="transmembrane region" description="Helical" evidence="2">
    <location>
        <begin position="62"/>
        <end position="82"/>
    </location>
</feature>
<dbReference type="Proteomes" id="UP000677913">
    <property type="component" value="Unassembled WGS sequence"/>
</dbReference>
<evidence type="ECO:0000256" key="2">
    <source>
        <dbReference type="SAM" id="Phobius"/>
    </source>
</evidence>
<dbReference type="RefSeq" id="WP_211464149.1">
    <property type="nucleotide sequence ID" value="NZ_JAGSXH010000005.1"/>
</dbReference>
<dbReference type="SUPFAM" id="SSF47781">
    <property type="entry name" value="RuvA domain 2-like"/>
    <property type="match status" value="1"/>
</dbReference>
<keyword evidence="2" id="KW-1133">Transmembrane helix</keyword>
<dbReference type="GO" id="GO:0006281">
    <property type="term" value="P:DNA repair"/>
    <property type="evidence" value="ECO:0007669"/>
    <property type="project" value="InterPro"/>
</dbReference>
<dbReference type="Pfam" id="PF12836">
    <property type="entry name" value="HHH_3"/>
    <property type="match status" value="1"/>
</dbReference>
<proteinExistence type="predicted"/>
<dbReference type="GO" id="GO:0015628">
    <property type="term" value="P:protein secretion by the type II secretion system"/>
    <property type="evidence" value="ECO:0007669"/>
    <property type="project" value="TreeGrafter"/>
</dbReference>
<feature type="domain" description="Helix-hairpin-helix DNA-binding motif class 1" evidence="3">
    <location>
        <begin position="297"/>
        <end position="316"/>
    </location>
</feature>
<dbReference type="GO" id="GO:0003677">
    <property type="term" value="F:DNA binding"/>
    <property type="evidence" value="ECO:0007669"/>
    <property type="project" value="UniProtKB-KW"/>
</dbReference>
<feature type="region of interest" description="Disordered" evidence="1">
    <location>
        <begin position="108"/>
        <end position="133"/>
    </location>
</feature>
<dbReference type="InterPro" id="IPR010994">
    <property type="entry name" value="RuvA_2-like"/>
</dbReference>
<dbReference type="GO" id="GO:0015627">
    <property type="term" value="C:type II protein secretion system complex"/>
    <property type="evidence" value="ECO:0007669"/>
    <property type="project" value="TreeGrafter"/>
</dbReference>
<sequence length="319" mass="32564">MSGSERPGFTHYEFDGTARAVGVEPAAAPVRRPGRLDQLAQRINDRLPVTLRGRWRLDWRSGTALAAAVALAAVVFGGWTLFRARSQAVARPQLFAAGHKAHRSAAAWERTGAARPDPGLDPPGTDTTGTEAAGVDSGIDPGSGYAGSAVPLDTAGPLPAAAGYPGSAAIGTVVVDVEGKVARPGVFHLPAGSRVMDALRAAGGALPGTDLAPLNQARILNDGEQVLVGAAPGLEGAAGLPPASARAGGRGKAPLTGPVHLNTATAQQLEQLPGVGPALAQRILDYRAEHGPFTSIAELRQVHGLGPSKLAALRRWVTP</sequence>
<reference evidence="4" key="1">
    <citation type="submission" date="2021-04" db="EMBL/GenBank/DDBJ databases">
        <title>Genome based classification of Actinospica acidithermotolerans sp. nov., an actinobacterium isolated from an Indonesian hot spring.</title>
        <authorList>
            <person name="Kusuma A.B."/>
            <person name="Putra K.E."/>
            <person name="Nafisah S."/>
            <person name="Loh J."/>
            <person name="Nouioui I."/>
            <person name="Goodfellow M."/>
        </authorList>
    </citation>
    <scope>NUCLEOTIDE SEQUENCE</scope>
    <source>
        <strain evidence="4">DSM 45618</strain>
    </source>
</reference>
<evidence type="ECO:0000313" key="5">
    <source>
        <dbReference type="Proteomes" id="UP000677913"/>
    </source>
</evidence>
<keyword evidence="5" id="KW-1185">Reference proteome</keyword>
<dbReference type="InterPro" id="IPR051675">
    <property type="entry name" value="Endo/Exo/Phosphatase_dom_1"/>
</dbReference>
<keyword evidence="2" id="KW-0812">Transmembrane</keyword>
<organism evidence="4 5">
    <name type="scientific">Actinocrinis puniceicyclus</name>
    <dbReference type="NCBI Taxonomy" id="977794"/>
    <lineage>
        <taxon>Bacteria</taxon>
        <taxon>Bacillati</taxon>
        <taxon>Actinomycetota</taxon>
        <taxon>Actinomycetes</taxon>
        <taxon>Catenulisporales</taxon>
        <taxon>Actinospicaceae</taxon>
        <taxon>Actinocrinis</taxon>
    </lineage>
</organism>
<evidence type="ECO:0000259" key="3">
    <source>
        <dbReference type="SMART" id="SM00278"/>
    </source>
</evidence>
<dbReference type="SMART" id="SM00278">
    <property type="entry name" value="HhH1"/>
    <property type="match status" value="2"/>
</dbReference>
<name>A0A8J7WIJ9_9ACTN</name>
<dbReference type="Gene3D" id="1.10.150.320">
    <property type="entry name" value="Photosystem II 12 kDa extrinsic protein"/>
    <property type="match status" value="1"/>
</dbReference>
<comment type="caution">
    <text evidence="4">The sequence shown here is derived from an EMBL/GenBank/DDBJ whole genome shotgun (WGS) entry which is preliminary data.</text>
</comment>
<dbReference type="Pfam" id="PF10531">
    <property type="entry name" value="SLBB"/>
    <property type="match status" value="1"/>
</dbReference>
<keyword evidence="4" id="KW-0238">DNA-binding</keyword>
<gene>
    <name evidence="4" type="ORF">KGA66_02835</name>
</gene>